<organism evidence="4 5">
    <name type="scientific">Catalinimonas alkaloidigena</name>
    <dbReference type="NCBI Taxonomy" id="1075417"/>
    <lineage>
        <taxon>Bacteria</taxon>
        <taxon>Pseudomonadati</taxon>
        <taxon>Bacteroidota</taxon>
        <taxon>Cytophagia</taxon>
        <taxon>Cytophagales</taxon>
        <taxon>Catalimonadaceae</taxon>
        <taxon>Catalinimonas</taxon>
    </lineage>
</organism>
<dbReference type="OrthoDB" id="931936at2"/>
<dbReference type="Pfam" id="PF00491">
    <property type="entry name" value="Arginase"/>
    <property type="match status" value="1"/>
</dbReference>
<gene>
    <name evidence="4" type="ORF">SAMN05421823_107222</name>
</gene>
<dbReference type="InterPro" id="IPR006035">
    <property type="entry name" value="Ureohydrolase"/>
</dbReference>
<dbReference type="AlphaFoldDB" id="A0A1G9M004"/>
<dbReference type="STRING" id="1075417.SAMN05421823_107222"/>
<evidence type="ECO:0000256" key="2">
    <source>
        <dbReference type="ARBA" id="ARBA00022801"/>
    </source>
</evidence>
<evidence type="ECO:0000313" key="4">
    <source>
        <dbReference type="EMBL" id="SDL67600.1"/>
    </source>
</evidence>
<dbReference type="CDD" id="cd09988">
    <property type="entry name" value="Formimidoylglutamase"/>
    <property type="match status" value="1"/>
</dbReference>
<evidence type="ECO:0000313" key="5">
    <source>
        <dbReference type="Proteomes" id="UP000198510"/>
    </source>
</evidence>
<dbReference type="PROSITE" id="PS51409">
    <property type="entry name" value="ARGINASE_2"/>
    <property type="match status" value="1"/>
</dbReference>
<dbReference type="InterPro" id="IPR023696">
    <property type="entry name" value="Ureohydrolase_dom_sf"/>
</dbReference>
<protein>
    <submittedName>
        <fullName evidence="4">Formiminoglutamase</fullName>
    </submittedName>
</protein>
<keyword evidence="2" id="KW-0378">Hydrolase</keyword>
<comment type="similarity">
    <text evidence="3">Belongs to the arginase family.</text>
</comment>
<dbReference type="Proteomes" id="UP000198510">
    <property type="component" value="Unassembled WGS sequence"/>
</dbReference>
<keyword evidence="1" id="KW-0479">Metal-binding</keyword>
<reference evidence="4 5" key="1">
    <citation type="submission" date="2016-10" db="EMBL/GenBank/DDBJ databases">
        <authorList>
            <person name="de Groot N.N."/>
        </authorList>
    </citation>
    <scope>NUCLEOTIDE SEQUENCE [LARGE SCALE GENOMIC DNA]</scope>
    <source>
        <strain evidence="4 5">DSM 25186</strain>
    </source>
</reference>
<dbReference type="GO" id="GO:0008783">
    <property type="term" value="F:agmatinase activity"/>
    <property type="evidence" value="ECO:0007669"/>
    <property type="project" value="TreeGrafter"/>
</dbReference>
<proteinExistence type="inferred from homology"/>
<accession>A0A1G9M004</accession>
<dbReference type="GO" id="GO:0033389">
    <property type="term" value="P:putrescine biosynthetic process from arginine, via agmatine"/>
    <property type="evidence" value="ECO:0007669"/>
    <property type="project" value="TreeGrafter"/>
</dbReference>
<keyword evidence="5" id="KW-1185">Reference proteome</keyword>
<evidence type="ECO:0000256" key="1">
    <source>
        <dbReference type="ARBA" id="ARBA00022723"/>
    </source>
</evidence>
<name>A0A1G9M004_9BACT</name>
<dbReference type="SUPFAM" id="SSF52768">
    <property type="entry name" value="Arginase/deacetylase"/>
    <property type="match status" value="1"/>
</dbReference>
<evidence type="ECO:0000256" key="3">
    <source>
        <dbReference type="PROSITE-ProRule" id="PRU00742"/>
    </source>
</evidence>
<dbReference type="RefSeq" id="WP_089684616.1">
    <property type="nucleotide sequence ID" value="NZ_FNFO01000007.1"/>
</dbReference>
<dbReference type="Gene3D" id="3.40.800.10">
    <property type="entry name" value="Ureohydrolase domain"/>
    <property type="match status" value="1"/>
</dbReference>
<dbReference type="GO" id="GO:0046872">
    <property type="term" value="F:metal ion binding"/>
    <property type="evidence" value="ECO:0007669"/>
    <property type="project" value="UniProtKB-KW"/>
</dbReference>
<dbReference type="PANTHER" id="PTHR11358">
    <property type="entry name" value="ARGINASE/AGMATINASE"/>
    <property type="match status" value="1"/>
</dbReference>
<sequence>MSISIFFDPVEEYLLDEVRDLYAVRHQITINTGMPFPEWTDADLAVIGLTEERGTLNNFGATGAAEAVRREWYKLKKGRGRYRIVDLGNLRNGRNRAETLHRLREVCSTLLQHNVLVMLIGGTHDLQLGAYQAYEDLNRRITVFNVDSHVDLEADEAVFGASRTHLHDLFAHQPNYLFNFIHAGHQTYFIDDQMLSTLEKLHFDLLRLGALREDMMETEPYIREADMFSFDLSAIRQRDAPGNANAAAFGLTAEEACQLCWYAGMSNHLSLAGFYEYNPELDAEDQTAHVVAVMLWYLVEGFYHRKPERDFRNGQFVRYTVPTPSSSQELTFYKSKLSDRWWLEVPRPHDPGSVYYVPCSYRDYDDACKGMMPDRWLNTQARLI</sequence>
<dbReference type="EMBL" id="FNFO01000007">
    <property type="protein sequence ID" value="SDL67600.1"/>
    <property type="molecule type" value="Genomic_DNA"/>
</dbReference>
<dbReference type="PANTHER" id="PTHR11358:SF26">
    <property type="entry name" value="GUANIDINO ACID HYDROLASE, MITOCHONDRIAL"/>
    <property type="match status" value="1"/>
</dbReference>